<comment type="caution">
    <text evidence="2">The sequence shown here is derived from an EMBL/GenBank/DDBJ whole genome shotgun (WGS) entry which is preliminary data.</text>
</comment>
<feature type="region of interest" description="Disordered" evidence="1">
    <location>
        <begin position="1"/>
        <end position="59"/>
    </location>
</feature>
<reference evidence="2 3" key="1">
    <citation type="submission" date="2017-11" db="EMBL/GenBank/DDBJ databases">
        <title>De novo assembly and phasing of dikaryotic genomes from two isolates of Puccinia coronata f. sp. avenae, the causal agent of oat crown rust.</title>
        <authorList>
            <person name="Miller M.E."/>
            <person name="Zhang Y."/>
            <person name="Omidvar V."/>
            <person name="Sperschneider J."/>
            <person name="Schwessinger B."/>
            <person name="Raley C."/>
            <person name="Palmer J.M."/>
            <person name="Garnica D."/>
            <person name="Upadhyaya N."/>
            <person name="Rathjen J."/>
            <person name="Taylor J.M."/>
            <person name="Park R.F."/>
            <person name="Dodds P.N."/>
            <person name="Hirsch C.D."/>
            <person name="Kianian S.F."/>
            <person name="Figueroa M."/>
        </authorList>
    </citation>
    <scope>NUCLEOTIDE SEQUENCE [LARGE SCALE GENOMIC DNA]</scope>
    <source>
        <strain evidence="2">12NC29</strain>
    </source>
</reference>
<evidence type="ECO:0000313" key="2">
    <source>
        <dbReference type="EMBL" id="PLW34724.1"/>
    </source>
</evidence>
<dbReference type="EMBL" id="PGCJ01000271">
    <property type="protein sequence ID" value="PLW34724.1"/>
    <property type="molecule type" value="Genomic_DNA"/>
</dbReference>
<protein>
    <submittedName>
        <fullName evidence="2">Uncharacterized protein</fullName>
    </submittedName>
</protein>
<evidence type="ECO:0000313" key="3">
    <source>
        <dbReference type="Proteomes" id="UP000235388"/>
    </source>
</evidence>
<evidence type="ECO:0000256" key="1">
    <source>
        <dbReference type="SAM" id="MobiDB-lite"/>
    </source>
</evidence>
<dbReference type="Proteomes" id="UP000235388">
    <property type="component" value="Unassembled WGS sequence"/>
</dbReference>
<feature type="compositionally biased region" description="Low complexity" evidence="1">
    <location>
        <begin position="27"/>
        <end position="48"/>
    </location>
</feature>
<accession>A0A2N5UAF8</accession>
<sequence length="59" mass="6069">MSDLSPNPPETQNSPPPNLPLGGKGVSGVLSSPELNQVPARARARPAAETPNASPDRVQ</sequence>
<feature type="compositionally biased region" description="Pro residues" evidence="1">
    <location>
        <begin position="1"/>
        <end position="19"/>
    </location>
</feature>
<name>A0A2N5UAF8_9BASI</name>
<gene>
    <name evidence="2" type="ORF">PCANC_15066</name>
</gene>
<keyword evidence="3" id="KW-1185">Reference proteome</keyword>
<proteinExistence type="predicted"/>
<dbReference type="AlphaFoldDB" id="A0A2N5UAF8"/>
<organism evidence="2 3">
    <name type="scientific">Puccinia coronata f. sp. avenae</name>
    <dbReference type="NCBI Taxonomy" id="200324"/>
    <lineage>
        <taxon>Eukaryota</taxon>
        <taxon>Fungi</taxon>
        <taxon>Dikarya</taxon>
        <taxon>Basidiomycota</taxon>
        <taxon>Pucciniomycotina</taxon>
        <taxon>Pucciniomycetes</taxon>
        <taxon>Pucciniales</taxon>
        <taxon>Pucciniaceae</taxon>
        <taxon>Puccinia</taxon>
    </lineage>
</organism>